<dbReference type="EMBL" id="FUYS01000007">
    <property type="protein sequence ID" value="SKB72744.1"/>
    <property type="molecule type" value="Genomic_DNA"/>
</dbReference>
<protein>
    <submittedName>
        <fullName evidence="7">RNA polymerase sigma-70 factor, ECF subfamily</fullName>
    </submittedName>
</protein>
<dbReference type="InterPro" id="IPR007627">
    <property type="entry name" value="RNA_pol_sigma70_r2"/>
</dbReference>
<name>A0A1T5DM12_9SPHI</name>
<dbReference type="RefSeq" id="WP_079717512.1">
    <property type="nucleotide sequence ID" value="NZ_FUYS01000007.1"/>
</dbReference>
<dbReference type="Pfam" id="PF08281">
    <property type="entry name" value="Sigma70_r4_2"/>
    <property type="match status" value="1"/>
</dbReference>
<dbReference type="AlphaFoldDB" id="A0A1T5DM12"/>
<dbReference type="CDD" id="cd06171">
    <property type="entry name" value="Sigma70_r4"/>
    <property type="match status" value="1"/>
</dbReference>
<dbReference type="OrthoDB" id="9785675at2"/>
<evidence type="ECO:0000259" key="5">
    <source>
        <dbReference type="Pfam" id="PF04542"/>
    </source>
</evidence>
<reference evidence="7 8" key="1">
    <citation type="submission" date="2017-02" db="EMBL/GenBank/DDBJ databases">
        <authorList>
            <person name="Peterson S.W."/>
        </authorList>
    </citation>
    <scope>NUCLEOTIDE SEQUENCE [LARGE SCALE GENOMIC DNA]</scope>
    <source>
        <strain evidence="7 8">DSM 22899</strain>
    </source>
</reference>
<keyword evidence="2" id="KW-0805">Transcription regulation</keyword>
<proteinExistence type="inferred from homology"/>
<dbReference type="STRING" id="623280.SAMN05660226_02832"/>
<keyword evidence="3" id="KW-0731">Sigma factor</keyword>
<dbReference type="InterPro" id="IPR014284">
    <property type="entry name" value="RNA_pol_sigma-70_dom"/>
</dbReference>
<keyword evidence="4" id="KW-0804">Transcription</keyword>
<keyword evidence="8" id="KW-1185">Reference proteome</keyword>
<dbReference type="Gene3D" id="1.10.10.10">
    <property type="entry name" value="Winged helix-like DNA-binding domain superfamily/Winged helix DNA-binding domain"/>
    <property type="match status" value="1"/>
</dbReference>
<dbReference type="Pfam" id="PF04542">
    <property type="entry name" value="Sigma70_r2"/>
    <property type="match status" value="1"/>
</dbReference>
<dbReference type="Gene3D" id="1.10.1740.10">
    <property type="match status" value="1"/>
</dbReference>
<evidence type="ECO:0000256" key="3">
    <source>
        <dbReference type="ARBA" id="ARBA00023082"/>
    </source>
</evidence>
<dbReference type="PANTHER" id="PTHR43133:SF51">
    <property type="entry name" value="RNA POLYMERASE SIGMA FACTOR"/>
    <property type="match status" value="1"/>
</dbReference>
<evidence type="ECO:0000259" key="6">
    <source>
        <dbReference type="Pfam" id="PF08281"/>
    </source>
</evidence>
<dbReference type="NCBIfam" id="TIGR02937">
    <property type="entry name" value="sigma70-ECF"/>
    <property type="match status" value="1"/>
</dbReference>
<accession>A0A1T5DM12</accession>
<dbReference type="InterPro" id="IPR039425">
    <property type="entry name" value="RNA_pol_sigma-70-like"/>
</dbReference>
<dbReference type="PANTHER" id="PTHR43133">
    <property type="entry name" value="RNA POLYMERASE ECF-TYPE SIGMA FACTO"/>
    <property type="match status" value="1"/>
</dbReference>
<evidence type="ECO:0000313" key="7">
    <source>
        <dbReference type="EMBL" id="SKB72744.1"/>
    </source>
</evidence>
<comment type="similarity">
    <text evidence="1">Belongs to the sigma-70 factor family. ECF subfamily.</text>
</comment>
<feature type="domain" description="RNA polymerase sigma-70 region 2" evidence="5">
    <location>
        <begin position="23"/>
        <end position="89"/>
    </location>
</feature>
<evidence type="ECO:0000256" key="2">
    <source>
        <dbReference type="ARBA" id="ARBA00023015"/>
    </source>
</evidence>
<organism evidence="7 8">
    <name type="scientific">Parapedobacter luteus</name>
    <dbReference type="NCBI Taxonomy" id="623280"/>
    <lineage>
        <taxon>Bacteria</taxon>
        <taxon>Pseudomonadati</taxon>
        <taxon>Bacteroidota</taxon>
        <taxon>Sphingobacteriia</taxon>
        <taxon>Sphingobacteriales</taxon>
        <taxon>Sphingobacteriaceae</taxon>
        <taxon>Parapedobacter</taxon>
    </lineage>
</organism>
<dbReference type="SUPFAM" id="SSF88946">
    <property type="entry name" value="Sigma2 domain of RNA polymerase sigma factors"/>
    <property type="match status" value="1"/>
</dbReference>
<feature type="domain" description="RNA polymerase sigma factor 70 region 4 type 2" evidence="6">
    <location>
        <begin position="124"/>
        <end position="174"/>
    </location>
</feature>
<dbReference type="InterPro" id="IPR013249">
    <property type="entry name" value="RNA_pol_sigma70_r4_t2"/>
</dbReference>
<sequence>MMYSDHELIAKINAGNLHAFRLLVSMNERLVLSMVRRVIKDEENVKDVCQEVFIKVYKNLKHFKQESKLSTWIARIAYHTSLDYLKSARHRESLIDRTEDYRDTLASTAHPGQTLDQKEMRTFILKMIDQLPENYRLVVNLFHIDDYSYQEIVEITGLSEGTIKSHLFRARKLLKDKLAYLVK</sequence>
<dbReference type="GO" id="GO:0006352">
    <property type="term" value="P:DNA-templated transcription initiation"/>
    <property type="evidence" value="ECO:0007669"/>
    <property type="project" value="InterPro"/>
</dbReference>
<evidence type="ECO:0000313" key="8">
    <source>
        <dbReference type="Proteomes" id="UP000190541"/>
    </source>
</evidence>
<dbReference type="GO" id="GO:0003677">
    <property type="term" value="F:DNA binding"/>
    <property type="evidence" value="ECO:0007669"/>
    <property type="project" value="InterPro"/>
</dbReference>
<gene>
    <name evidence="7" type="ORF">SAMN05660226_02832</name>
</gene>
<evidence type="ECO:0000256" key="1">
    <source>
        <dbReference type="ARBA" id="ARBA00010641"/>
    </source>
</evidence>
<dbReference type="InterPro" id="IPR013325">
    <property type="entry name" value="RNA_pol_sigma_r2"/>
</dbReference>
<dbReference type="InterPro" id="IPR013324">
    <property type="entry name" value="RNA_pol_sigma_r3/r4-like"/>
</dbReference>
<dbReference type="InterPro" id="IPR036388">
    <property type="entry name" value="WH-like_DNA-bd_sf"/>
</dbReference>
<dbReference type="GO" id="GO:0016987">
    <property type="term" value="F:sigma factor activity"/>
    <property type="evidence" value="ECO:0007669"/>
    <property type="project" value="UniProtKB-KW"/>
</dbReference>
<dbReference type="Proteomes" id="UP000190541">
    <property type="component" value="Unassembled WGS sequence"/>
</dbReference>
<dbReference type="SUPFAM" id="SSF88659">
    <property type="entry name" value="Sigma3 and sigma4 domains of RNA polymerase sigma factors"/>
    <property type="match status" value="1"/>
</dbReference>
<evidence type="ECO:0000256" key="4">
    <source>
        <dbReference type="ARBA" id="ARBA00023163"/>
    </source>
</evidence>